<feature type="transmembrane region" description="Helical" evidence="8">
    <location>
        <begin position="87"/>
        <end position="106"/>
    </location>
</feature>
<dbReference type="GO" id="GO:0009103">
    <property type="term" value="P:lipopolysaccharide biosynthetic process"/>
    <property type="evidence" value="ECO:0007669"/>
    <property type="project" value="UniProtKB-ARBA"/>
</dbReference>
<dbReference type="AlphaFoldDB" id="A0A432MCA3"/>
<keyword evidence="7 8" id="KW-0472">Membrane</keyword>
<dbReference type="Proteomes" id="UP000280296">
    <property type="component" value="Unassembled WGS sequence"/>
</dbReference>
<comment type="caution">
    <text evidence="9">The sequence shown here is derived from an EMBL/GenBank/DDBJ whole genome shotgun (WGS) entry which is preliminary data.</text>
</comment>
<dbReference type="EMBL" id="RYZH01000085">
    <property type="protein sequence ID" value="RUL81745.1"/>
    <property type="molecule type" value="Genomic_DNA"/>
</dbReference>
<evidence type="ECO:0000313" key="10">
    <source>
        <dbReference type="Proteomes" id="UP000280296"/>
    </source>
</evidence>
<dbReference type="InterPro" id="IPR050297">
    <property type="entry name" value="LipidA_mod_glycosyltrf_83"/>
</dbReference>
<keyword evidence="4 9" id="KW-0808">Transferase</keyword>
<comment type="subcellular location">
    <subcellularLocation>
        <location evidence="1">Cell membrane</location>
        <topology evidence="1">Multi-pass membrane protein</topology>
    </subcellularLocation>
</comment>
<sequence length="413" mass="43299">MIEAGGRRFRAIALAVVVLGLAGRAAVMTPLLRSPPGDPDNYLMLASSLAEGRGLRSFGRPTAYRPPLYPIALAPGVLLFGPTPTPWVVALNLAAGGAAIALTGLAARRWGLPGRSTLLAMLVVALDPVLVSQARGVMTESLASALVAGMLAACSPRPSLRSSAALGTVGGLAALCRPSLLPAAGLIALALLLRGPGRWPDRLGRSSVMLAALAATLSPWAIRNAFAVGAPVWTTTHGGYTLYLANNHAYYDDVLDGDLPVWTGANQRRWFAEVTRLGEGKSEPESDRLFRERALRVMRSRPGDFARATLGRLGRFWAIAPSSAVYPGPLRLATAAWTAPLWVLLGAGLLRPWSRRWPAIAAVAVALALTIVHSLYWTDLRMRAPAVPAIALVAAGAVSGRPAGRSHTPGLGS</sequence>
<evidence type="ECO:0000256" key="6">
    <source>
        <dbReference type="ARBA" id="ARBA00022989"/>
    </source>
</evidence>
<dbReference type="RefSeq" id="WP_126728112.1">
    <property type="nucleotide sequence ID" value="NZ_RYZH01000085.1"/>
</dbReference>
<proteinExistence type="predicted"/>
<keyword evidence="10" id="KW-1185">Reference proteome</keyword>
<evidence type="ECO:0000256" key="3">
    <source>
        <dbReference type="ARBA" id="ARBA00022676"/>
    </source>
</evidence>
<accession>A0A432MCA3</accession>
<dbReference type="PANTHER" id="PTHR33908">
    <property type="entry name" value="MANNOSYLTRANSFERASE YKCB-RELATED"/>
    <property type="match status" value="1"/>
</dbReference>
<keyword evidence="6 8" id="KW-1133">Transmembrane helix</keyword>
<dbReference type="OrthoDB" id="231161at2"/>
<dbReference type="PANTHER" id="PTHR33908:SF11">
    <property type="entry name" value="MEMBRANE PROTEIN"/>
    <property type="match status" value="1"/>
</dbReference>
<name>A0A432MCA3_9BACT</name>
<evidence type="ECO:0000256" key="4">
    <source>
        <dbReference type="ARBA" id="ARBA00022679"/>
    </source>
</evidence>
<keyword evidence="5 8" id="KW-0812">Transmembrane</keyword>
<evidence type="ECO:0000256" key="2">
    <source>
        <dbReference type="ARBA" id="ARBA00022475"/>
    </source>
</evidence>
<dbReference type="GO" id="GO:0005886">
    <property type="term" value="C:plasma membrane"/>
    <property type="evidence" value="ECO:0007669"/>
    <property type="project" value="UniProtKB-SubCell"/>
</dbReference>
<evidence type="ECO:0000256" key="7">
    <source>
        <dbReference type="ARBA" id="ARBA00023136"/>
    </source>
</evidence>
<reference evidence="9 10" key="1">
    <citation type="submission" date="2018-12" db="EMBL/GenBank/DDBJ databases">
        <authorList>
            <person name="Toschakov S.V."/>
        </authorList>
    </citation>
    <scope>NUCLEOTIDE SEQUENCE [LARGE SCALE GENOMIC DNA]</scope>
    <source>
        <strain evidence="9 10">GM2012</strain>
    </source>
</reference>
<keyword evidence="3 9" id="KW-0328">Glycosyltransferase</keyword>
<feature type="transmembrane region" description="Helical" evidence="8">
    <location>
        <begin position="330"/>
        <end position="350"/>
    </location>
</feature>
<keyword evidence="2" id="KW-1003">Cell membrane</keyword>
<dbReference type="GO" id="GO:0016763">
    <property type="term" value="F:pentosyltransferase activity"/>
    <property type="evidence" value="ECO:0007669"/>
    <property type="project" value="TreeGrafter"/>
</dbReference>
<feature type="transmembrane region" description="Helical" evidence="8">
    <location>
        <begin position="357"/>
        <end position="376"/>
    </location>
</feature>
<reference evidence="9 10" key="2">
    <citation type="submission" date="2019-01" db="EMBL/GenBank/DDBJ databases">
        <title>Tautonia sociabilis, a novel thermotolerant planctomycete of Isosphaeraceae family, isolated from a 4000 m deep subterranean habitat.</title>
        <authorList>
            <person name="Kovaleva O.L."/>
            <person name="Elcheninov A.G."/>
            <person name="Van Heerden E."/>
            <person name="Toshchakov S.V."/>
            <person name="Novikov A."/>
            <person name="Bonch-Osmolovskaya E.A."/>
            <person name="Kublanov I.V."/>
        </authorList>
    </citation>
    <scope>NUCLEOTIDE SEQUENCE [LARGE SCALE GENOMIC DNA]</scope>
    <source>
        <strain evidence="9 10">GM2012</strain>
    </source>
</reference>
<organism evidence="9 10">
    <name type="scientific">Tautonia sociabilis</name>
    <dbReference type="NCBI Taxonomy" id="2080755"/>
    <lineage>
        <taxon>Bacteria</taxon>
        <taxon>Pseudomonadati</taxon>
        <taxon>Planctomycetota</taxon>
        <taxon>Planctomycetia</taxon>
        <taxon>Isosphaerales</taxon>
        <taxon>Isosphaeraceae</taxon>
        <taxon>Tautonia</taxon>
    </lineage>
</organism>
<evidence type="ECO:0000256" key="8">
    <source>
        <dbReference type="SAM" id="Phobius"/>
    </source>
</evidence>
<evidence type="ECO:0000256" key="5">
    <source>
        <dbReference type="ARBA" id="ARBA00022692"/>
    </source>
</evidence>
<evidence type="ECO:0000256" key="1">
    <source>
        <dbReference type="ARBA" id="ARBA00004651"/>
    </source>
</evidence>
<gene>
    <name evidence="9" type="ORF">TsocGM_24600</name>
</gene>
<evidence type="ECO:0000313" key="9">
    <source>
        <dbReference type="EMBL" id="RUL81745.1"/>
    </source>
</evidence>
<protein>
    <submittedName>
        <fullName evidence="9">Dolichyl-phosphate-mannose-protein mannosyltransferase</fullName>
    </submittedName>
</protein>